<evidence type="ECO:0000256" key="1">
    <source>
        <dbReference type="ARBA" id="ARBA00011900"/>
    </source>
</evidence>
<evidence type="ECO:0000256" key="5">
    <source>
        <dbReference type="ARBA" id="ARBA00047942"/>
    </source>
</evidence>
<dbReference type="NCBIfam" id="NF033452">
    <property type="entry name" value="BREX_1_MTaseX"/>
    <property type="match status" value="1"/>
</dbReference>
<comment type="catalytic activity">
    <reaction evidence="5">
        <text>a 2'-deoxyadenosine in DNA + S-adenosyl-L-methionine = an N(6)-methyl-2'-deoxyadenosine in DNA + S-adenosyl-L-homocysteine + H(+)</text>
        <dbReference type="Rhea" id="RHEA:15197"/>
        <dbReference type="Rhea" id="RHEA-COMP:12418"/>
        <dbReference type="Rhea" id="RHEA-COMP:12419"/>
        <dbReference type="ChEBI" id="CHEBI:15378"/>
        <dbReference type="ChEBI" id="CHEBI:57856"/>
        <dbReference type="ChEBI" id="CHEBI:59789"/>
        <dbReference type="ChEBI" id="CHEBI:90615"/>
        <dbReference type="ChEBI" id="CHEBI:90616"/>
        <dbReference type="EC" id="2.1.1.72"/>
    </reaction>
</comment>
<evidence type="ECO:0000256" key="2">
    <source>
        <dbReference type="ARBA" id="ARBA00022603"/>
    </source>
</evidence>
<accession>A0A2H3NQA8</accession>
<dbReference type="OrthoDB" id="32195at2"/>
<feature type="domain" description="Type II methyltransferase M.TaqI-like" evidence="7">
    <location>
        <begin position="360"/>
        <end position="591"/>
    </location>
</feature>
<keyword evidence="3" id="KW-0808">Transferase</keyword>
<dbReference type="Gene3D" id="3.40.50.150">
    <property type="entry name" value="Vaccinia Virus protein VP39"/>
    <property type="match status" value="1"/>
</dbReference>
<evidence type="ECO:0000313" key="8">
    <source>
        <dbReference type="EMBL" id="PEN09423.1"/>
    </source>
</evidence>
<dbReference type="EMBL" id="PDEP01000001">
    <property type="protein sequence ID" value="PEN09423.1"/>
    <property type="molecule type" value="Genomic_DNA"/>
</dbReference>
<protein>
    <recommendedName>
        <fullName evidence="1">site-specific DNA-methyltransferase (adenine-specific)</fullName>
        <ecNumber evidence="1">2.1.1.72</ecNumber>
    </recommendedName>
</protein>
<dbReference type="EC" id="2.1.1.72" evidence="1"/>
<gene>
    <name evidence="8" type="ORF">CRI93_01470</name>
</gene>
<dbReference type="GO" id="GO:0006304">
    <property type="term" value="P:DNA modification"/>
    <property type="evidence" value="ECO:0007669"/>
    <property type="project" value="InterPro"/>
</dbReference>
<organism evidence="8 9">
    <name type="scientific">Longimonas halophila</name>
    <dbReference type="NCBI Taxonomy" id="1469170"/>
    <lineage>
        <taxon>Bacteria</taxon>
        <taxon>Pseudomonadati</taxon>
        <taxon>Rhodothermota</taxon>
        <taxon>Rhodothermia</taxon>
        <taxon>Rhodothermales</taxon>
        <taxon>Salisaetaceae</taxon>
        <taxon>Longimonas</taxon>
    </lineage>
</organism>
<dbReference type="SUPFAM" id="SSF53335">
    <property type="entry name" value="S-adenosyl-L-methionine-dependent methyltransferases"/>
    <property type="match status" value="1"/>
</dbReference>
<dbReference type="AlphaFoldDB" id="A0A2H3NQA8"/>
<dbReference type="Pfam" id="PF07669">
    <property type="entry name" value="Eco57I"/>
    <property type="match status" value="1"/>
</dbReference>
<feature type="region of interest" description="Disordered" evidence="6">
    <location>
        <begin position="283"/>
        <end position="309"/>
    </location>
</feature>
<reference evidence="8 9" key="1">
    <citation type="submission" date="2017-10" db="EMBL/GenBank/DDBJ databases">
        <title>Draft genome of Longimonas halophila.</title>
        <authorList>
            <person name="Goh K.M."/>
            <person name="Shamsir M.S."/>
            <person name="Lim S.W."/>
        </authorList>
    </citation>
    <scope>NUCLEOTIDE SEQUENCE [LARGE SCALE GENOMIC DNA]</scope>
    <source>
        <strain evidence="8 9">KCTC 42399</strain>
    </source>
</reference>
<name>A0A2H3NQA8_9BACT</name>
<evidence type="ECO:0000313" key="9">
    <source>
        <dbReference type="Proteomes" id="UP000221024"/>
    </source>
</evidence>
<dbReference type="PANTHER" id="PTHR33841:SF1">
    <property type="entry name" value="DNA METHYLTRANSFERASE A"/>
    <property type="match status" value="1"/>
</dbReference>
<dbReference type="Proteomes" id="UP000221024">
    <property type="component" value="Unassembled WGS sequence"/>
</dbReference>
<keyword evidence="4" id="KW-0949">S-adenosyl-L-methionine</keyword>
<dbReference type="GO" id="GO:0009007">
    <property type="term" value="F:site-specific DNA-methyltransferase (adenine-specific) activity"/>
    <property type="evidence" value="ECO:0007669"/>
    <property type="project" value="UniProtKB-EC"/>
</dbReference>
<keyword evidence="2" id="KW-0489">Methyltransferase</keyword>
<proteinExistence type="predicted"/>
<dbReference type="InterPro" id="IPR011639">
    <property type="entry name" value="MethylTrfase_TaqI-like_dom"/>
</dbReference>
<dbReference type="GO" id="GO:0032259">
    <property type="term" value="P:methylation"/>
    <property type="evidence" value="ECO:0007669"/>
    <property type="project" value="UniProtKB-KW"/>
</dbReference>
<dbReference type="InterPro" id="IPR047939">
    <property type="entry name" value="BREX_1_PglX"/>
</dbReference>
<feature type="compositionally biased region" description="Polar residues" evidence="6">
    <location>
        <begin position="283"/>
        <end position="304"/>
    </location>
</feature>
<evidence type="ECO:0000256" key="6">
    <source>
        <dbReference type="SAM" id="MobiDB-lite"/>
    </source>
</evidence>
<dbReference type="InterPro" id="IPR029063">
    <property type="entry name" value="SAM-dependent_MTases_sf"/>
</dbReference>
<comment type="caution">
    <text evidence="8">The sequence shown here is derived from an EMBL/GenBank/DDBJ whole genome shotgun (WGS) entry which is preliminary data.</text>
</comment>
<sequence>MDTSALKPFAQRMRTTLMDGVANRLRYWGFADGAEPTHTVEPIEGGYLFRNTPGNDPTVPKKWRALKKAVRNHGVDAVQEAAAATWFNRLMALRILEMNSYESTVLGYAPDTQEPRLLYNARQGIVPYGTDRQKKQVEAALQEPDDNAAFRTLLLAYYAEHTLLNDVFGRVSDYTELLLPANLLDQDGPIDQLVTTEAIADDDYAQVELIGWLYQFYISEKKDAVYDKSGKFEPEDIPAATQIFTPNWIVRYLVENTIGKQWLQAEPDSPLRDDMAYLVQGDTQAAPSSNGASSPQSEMFTTKASDAPPKSKIQNLQSLQLFDPAAGSGHILVEGFDLLMAMYRERGYTDRQAVAHILTENLKGLDIDRRAAQLARFALLMKAAEYDPRVLQRDVRPQVYPMPEPRSFSDPDLRTYFDDAVFEAHGESIKNALTLLAEHGQNVGSALQFDLPDEARTAIAQEVAHWDTKTDGEAITKLTDQELVHELNAYLKPILLMTGTYPAVATNPPYASSRNINKPLKNYLKEHYPRAKKDLFATFMQVLPDRTVPGGRFAFITPPSWMFLSSYEDLRTHYIDDYFFDSLLHLSRGIFGADFGSVATAVQKAGQQGRTGTYFRLIERTFQEFHARHLHDLFRRVMDNPDFRYDFSTYNKDGSIPETSDPDGQQLYYPDVDQRDFEKIPGAPIAYWVPAQIVSVFEESERVGSVYDVVHGMTTGKNRQFLRAWHEPSRSNIVLNSSSLKEFESSGSKWAPYDKGGEFRKWYGNWRFVAAYDSDSRKSMKSLSGHRHDGADYFFYRSLTWSDISSGNFGVRFSPEGSLFDATGHSIFENKKSLWVLLAFLNSPVVEYILHAMNPTMHYQVGNIRSLPVKEAGSEDREHIETLATDCISKSKHDWDSRETSWDFTQHPLIQQNAPTLRAAYTAWQEQATDDFLQLHANEEELNEIFIDLYGLQDELSPRVALDDITILDDELDWDAVDALDAERDRLTDNELRARFLEDDPDEALFKMEVPIRQLLSYSIGVMLGRYRLGHDGLHIAHPNPSGDEVAPYEVPTPLCGSEPEGTTRFEIDDDGIVPLMGPDSPFSDDATYRMREILRLLWGEDEETHSMNVINRALSIGRSRGLKRDYEKTMDEWLVNDFYDDYHKKQYSVPYYGKKPIYWLFQSPKGHFQVLAYMHRMTKFTAQEVRRQYLHTYQDHLGSAIDALEAIPESERTAADVKQLDRLHEKAADATAYDEILKDVANQQIEIDLDDGVQHNYPKFGKALADL</sequence>
<evidence type="ECO:0000259" key="7">
    <source>
        <dbReference type="Pfam" id="PF07669"/>
    </source>
</evidence>
<evidence type="ECO:0000256" key="4">
    <source>
        <dbReference type="ARBA" id="ARBA00022691"/>
    </source>
</evidence>
<dbReference type="InterPro" id="IPR050953">
    <property type="entry name" value="N4_N6_ade-DNA_methylase"/>
</dbReference>
<dbReference type="RefSeq" id="WP_098060821.1">
    <property type="nucleotide sequence ID" value="NZ_PDEP01000001.1"/>
</dbReference>
<evidence type="ECO:0000256" key="3">
    <source>
        <dbReference type="ARBA" id="ARBA00022679"/>
    </source>
</evidence>
<dbReference type="PANTHER" id="PTHR33841">
    <property type="entry name" value="DNA METHYLTRANSFERASE YEEA-RELATED"/>
    <property type="match status" value="1"/>
</dbReference>
<keyword evidence="9" id="KW-1185">Reference proteome</keyword>